<organism evidence="2 3">
    <name type="scientific">Panagrellus redivivus</name>
    <name type="common">Microworm</name>
    <dbReference type="NCBI Taxonomy" id="6233"/>
    <lineage>
        <taxon>Eukaryota</taxon>
        <taxon>Metazoa</taxon>
        <taxon>Ecdysozoa</taxon>
        <taxon>Nematoda</taxon>
        <taxon>Chromadorea</taxon>
        <taxon>Rhabditida</taxon>
        <taxon>Tylenchina</taxon>
        <taxon>Panagrolaimomorpha</taxon>
        <taxon>Panagrolaimoidea</taxon>
        <taxon>Panagrolaimidae</taxon>
        <taxon>Panagrellus</taxon>
    </lineage>
</organism>
<name>A0A7E4V029_PANRE</name>
<reference evidence="2" key="1">
    <citation type="journal article" date="2013" name="Genetics">
        <title>The draft genome and transcriptome of Panagrellus redivivus are shaped by the harsh demands of a free-living lifestyle.</title>
        <authorList>
            <person name="Srinivasan J."/>
            <person name="Dillman A.R."/>
            <person name="Macchietto M.G."/>
            <person name="Heikkinen L."/>
            <person name="Lakso M."/>
            <person name="Fracchia K.M."/>
            <person name="Antoshechkin I."/>
            <person name="Mortazavi A."/>
            <person name="Wong G."/>
            <person name="Sternberg P.W."/>
        </authorList>
    </citation>
    <scope>NUCLEOTIDE SEQUENCE [LARGE SCALE GENOMIC DNA]</scope>
    <source>
        <strain evidence="2">MT8872</strain>
    </source>
</reference>
<dbReference type="SUPFAM" id="SSF49599">
    <property type="entry name" value="TRAF domain-like"/>
    <property type="match status" value="1"/>
</dbReference>
<reference evidence="3" key="2">
    <citation type="submission" date="2020-10" db="UniProtKB">
        <authorList>
            <consortium name="WormBaseParasite"/>
        </authorList>
    </citation>
    <scope>IDENTIFICATION</scope>
</reference>
<protein>
    <submittedName>
        <fullName evidence="3">Bestrophin homolog</fullName>
    </submittedName>
</protein>
<dbReference type="CDD" id="cd00121">
    <property type="entry name" value="MATH"/>
    <property type="match status" value="1"/>
</dbReference>
<feature type="compositionally biased region" description="Low complexity" evidence="1">
    <location>
        <begin position="33"/>
        <end position="45"/>
    </location>
</feature>
<evidence type="ECO:0000313" key="3">
    <source>
        <dbReference type="WBParaSite" id="Pan_g14759.t1"/>
    </source>
</evidence>
<keyword evidence="2" id="KW-1185">Reference proteome</keyword>
<sequence>MSDGQVAASTAPPQNVAATPATQMVPPVPPPIVTSAPAPKTETPTPASEIKLLCLSDKIEHNFVTGIIMSFPIEFFGPDWINEFEASSWKKVPNSENLEYLLRCFPAGDSDRNRGFISAQIELRKPAFSTKETYIVSLGIRVAEDDRTKTFTFVGEDPQCIYIPQFVSHDYIKDRKLVKDDYVKIQCSAICQPVRYCNESFPLKKGSAYQDYPTSELFEGPVNTTNHATEVDAASVT</sequence>
<feature type="region of interest" description="Disordered" evidence="1">
    <location>
        <begin position="1"/>
        <end position="45"/>
    </location>
</feature>
<evidence type="ECO:0000256" key="1">
    <source>
        <dbReference type="SAM" id="MobiDB-lite"/>
    </source>
</evidence>
<dbReference type="AlphaFoldDB" id="A0A7E4V029"/>
<evidence type="ECO:0000313" key="2">
    <source>
        <dbReference type="Proteomes" id="UP000492821"/>
    </source>
</evidence>
<accession>A0A7E4V029</accession>
<proteinExistence type="predicted"/>
<dbReference type="Proteomes" id="UP000492821">
    <property type="component" value="Unassembled WGS sequence"/>
</dbReference>
<dbReference type="WBParaSite" id="Pan_g14759.t1">
    <property type="protein sequence ID" value="Pan_g14759.t1"/>
    <property type="gene ID" value="Pan_g14759"/>
</dbReference>
<dbReference type="InterPro" id="IPR002083">
    <property type="entry name" value="MATH/TRAF_dom"/>
</dbReference>
<feature type="compositionally biased region" description="Low complexity" evidence="1">
    <location>
        <begin position="16"/>
        <end position="25"/>
    </location>
</feature>